<dbReference type="Proteomes" id="UP000282876">
    <property type="component" value="Unassembled WGS sequence"/>
</dbReference>
<accession>A0A437ALV9</accession>
<evidence type="ECO:0000313" key="1">
    <source>
        <dbReference type="EMBL" id="RVD92171.1"/>
    </source>
</evidence>
<evidence type="ECO:0000313" key="2">
    <source>
        <dbReference type="Proteomes" id="UP000282876"/>
    </source>
</evidence>
<dbReference type="AlphaFoldDB" id="A0A437ALV9"/>
<proteinExistence type="predicted"/>
<protein>
    <submittedName>
        <fullName evidence="1">Uncharacterized protein</fullName>
    </submittedName>
</protein>
<sequence>MLKKIVKENDLFKNLITCQSAKLSKNMLFLKKRKKYFTQLVKYFKLTRKDCKGLSSNEINQIKYGFYIYKNNKDASLQVYQNTPTSFHFTYNFDSFKTVIRDLRFDSEVLFEIQPLSERMKLINFKDEDLEIYKELIISDVY</sequence>
<comment type="caution">
    <text evidence="1">The sequence shown here is derived from an EMBL/GenBank/DDBJ whole genome shotgun (WGS) entry which is preliminary data.</text>
</comment>
<dbReference type="VEuPathDB" id="MicrosporidiaDB:TUBRATIS_13340"/>
<reference evidence="1 2" key="1">
    <citation type="submission" date="2018-10" db="EMBL/GenBank/DDBJ databases">
        <title>Draft genome sequence of the microsporidian Tubulinosema ratisbonensis.</title>
        <authorList>
            <person name="Polonais V."/>
            <person name="Peyretaillade E."/>
            <person name="Niehus S."/>
            <person name="Wawrzyniak I."/>
            <person name="Franchet A."/>
            <person name="Gaspin C."/>
            <person name="Reichstadt M."/>
            <person name="Belser C."/>
            <person name="Labadie K."/>
            <person name="Delbac F."/>
            <person name="Ferrandon D."/>
        </authorList>
    </citation>
    <scope>NUCLEOTIDE SEQUENCE [LARGE SCALE GENOMIC DNA]</scope>
    <source>
        <strain evidence="1 2">Franzen</strain>
    </source>
</reference>
<keyword evidence="2" id="KW-1185">Reference proteome</keyword>
<gene>
    <name evidence="1" type="ORF">TUBRATIS_13340</name>
</gene>
<name>A0A437ALV9_9MICR</name>
<organism evidence="1 2">
    <name type="scientific">Tubulinosema ratisbonensis</name>
    <dbReference type="NCBI Taxonomy" id="291195"/>
    <lineage>
        <taxon>Eukaryota</taxon>
        <taxon>Fungi</taxon>
        <taxon>Fungi incertae sedis</taxon>
        <taxon>Microsporidia</taxon>
        <taxon>Tubulinosematoidea</taxon>
        <taxon>Tubulinosematidae</taxon>
        <taxon>Tubulinosema</taxon>
    </lineage>
</organism>
<dbReference type="EMBL" id="RCSS01000289">
    <property type="protein sequence ID" value="RVD92171.1"/>
    <property type="molecule type" value="Genomic_DNA"/>
</dbReference>